<proteinExistence type="predicted"/>
<reference evidence="2" key="1">
    <citation type="journal article" date="2014" name="Int. J. Syst. Evol. Microbiol.">
        <title>Complete genome of a new Firmicutes species belonging to the dominant human colonic microbiota ('Ruminococcus bicirculans') reveals two chromosomes and a selective capacity to utilize plant glucans.</title>
        <authorList>
            <consortium name="NISC Comparative Sequencing Program"/>
            <person name="Wegmann U."/>
            <person name="Louis P."/>
            <person name="Goesmann A."/>
            <person name="Henrissat B."/>
            <person name="Duncan S.H."/>
            <person name="Flint H.J."/>
        </authorList>
    </citation>
    <scope>NUCLEOTIDE SEQUENCE</scope>
    <source>
        <strain evidence="2">NBRC 108216</strain>
    </source>
</reference>
<keyword evidence="1" id="KW-1133">Transmembrane helix</keyword>
<dbReference type="Proteomes" id="UP001161390">
    <property type="component" value="Unassembled WGS sequence"/>
</dbReference>
<name>A0ABQ5V2J2_9PROT</name>
<evidence type="ECO:0000313" key="3">
    <source>
        <dbReference type="Proteomes" id="UP001161390"/>
    </source>
</evidence>
<accession>A0ABQ5V2J2</accession>
<feature type="transmembrane region" description="Helical" evidence="1">
    <location>
        <begin position="15"/>
        <end position="39"/>
    </location>
</feature>
<keyword evidence="3" id="KW-1185">Reference proteome</keyword>
<gene>
    <name evidence="2" type="ORF">GCM10007854_26430</name>
</gene>
<organism evidence="2 3">
    <name type="scientific">Algimonas porphyrae</name>
    <dbReference type="NCBI Taxonomy" id="1128113"/>
    <lineage>
        <taxon>Bacteria</taxon>
        <taxon>Pseudomonadati</taxon>
        <taxon>Pseudomonadota</taxon>
        <taxon>Alphaproteobacteria</taxon>
        <taxon>Maricaulales</taxon>
        <taxon>Robiginitomaculaceae</taxon>
        <taxon>Algimonas</taxon>
    </lineage>
</organism>
<evidence type="ECO:0000256" key="1">
    <source>
        <dbReference type="SAM" id="Phobius"/>
    </source>
</evidence>
<protein>
    <submittedName>
        <fullName evidence="2">Uncharacterized protein</fullName>
    </submittedName>
</protein>
<evidence type="ECO:0000313" key="2">
    <source>
        <dbReference type="EMBL" id="GLQ21688.1"/>
    </source>
</evidence>
<reference evidence="2" key="2">
    <citation type="submission" date="2023-01" db="EMBL/GenBank/DDBJ databases">
        <title>Draft genome sequence of Algimonas porphyrae strain NBRC 108216.</title>
        <authorList>
            <person name="Sun Q."/>
            <person name="Mori K."/>
        </authorList>
    </citation>
    <scope>NUCLEOTIDE SEQUENCE</scope>
    <source>
        <strain evidence="2">NBRC 108216</strain>
    </source>
</reference>
<keyword evidence="1" id="KW-0812">Transmembrane</keyword>
<dbReference type="EMBL" id="BSNJ01000005">
    <property type="protein sequence ID" value="GLQ21688.1"/>
    <property type="molecule type" value="Genomic_DNA"/>
</dbReference>
<comment type="caution">
    <text evidence="2">The sequence shown here is derived from an EMBL/GenBank/DDBJ whole genome shotgun (WGS) entry which is preliminary data.</text>
</comment>
<dbReference type="RefSeq" id="WP_284373482.1">
    <property type="nucleotide sequence ID" value="NZ_BSNJ01000005.1"/>
</dbReference>
<keyword evidence="1" id="KW-0472">Membrane</keyword>
<sequence>MILRRIKAHVEKENWFAVGIDFVIVVMGVFVGIQVANYNESRAEDRRERAYLERLDAEFGYVDGRLDRVIAASDTAELALLRLLQLHDEGPDRLSDDEGKTPAALMNEVVAGVFPATSPSVFEELVSDGELSVIDNSDLRSDLYEFDAVSEVALQAFQLYLNDMRDLRRILYSTLRADPANARADGLPSYGDIETLAFTPDTFFENPAFVQQSMMVLGTIDNNRELAEQQKRLVSRIETLIAEDLSR</sequence>